<evidence type="ECO:0000313" key="2">
    <source>
        <dbReference type="EMBL" id="QJQ11632.1"/>
    </source>
</evidence>
<reference evidence="2 4" key="2">
    <citation type="submission" date="2020-04" db="EMBL/GenBank/DDBJ databases">
        <title>Complete genome sequence of Pseudomonas putida strain JQ581.</title>
        <authorList>
            <person name="Mu Y."/>
        </authorList>
    </citation>
    <scope>NUCLEOTIDE SEQUENCE [LARGE SCALE GENOMIC DNA]</scope>
    <source>
        <strain evidence="2 4">JQ581</strain>
    </source>
</reference>
<dbReference type="EMBL" id="CP061723">
    <property type="protein sequence ID" value="QOD00810.1"/>
    <property type="molecule type" value="Genomic_DNA"/>
</dbReference>
<evidence type="ECO:0000313" key="5">
    <source>
        <dbReference type="Proteomes" id="UP000516786"/>
    </source>
</evidence>
<dbReference type="InterPro" id="IPR015797">
    <property type="entry name" value="NUDIX_hydrolase-like_dom_sf"/>
</dbReference>
<dbReference type="GO" id="GO:0003824">
    <property type="term" value="F:catalytic activity"/>
    <property type="evidence" value="ECO:0007669"/>
    <property type="project" value="UniProtKB-ARBA"/>
</dbReference>
<dbReference type="Gene3D" id="3.90.79.10">
    <property type="entry name" value="Nucleoside Triphosphate Pyrophosphohydrolase"/>
    <property type="match status" value="1"/>
</dbReference>
<dbReference type="AlphaFoldDB" id="A0AAP9N154"/>
<accession>A0AAP9N154</accession>
<evidence type="ECO:0000259" key="1">
    <source>
        <dbReference type="PROSITE" id="PS51462"/>
    </source>
</evidence>
<proteinExistence type="predicted"/>
<reference evidence="3 5" key="3">
    <citation type="submission" date="2020-09" db="EMBL/GenBank/DDBJ databases">
        <title>Co-existence of a novel multidrug-resistance efflux pump with carbapenem resistance gene blaVIM-2 in one megaplasmid in Pseudomonas putida.</title>
        <authorList>
            <person name="Peng K."/>
            <person name="Li R."/>
        </authorList>
    </citation>
    <scope>NUCLEOTIDE SEQUENCE [LARGE SCALE GENOMIC DNA]</scope>
    <source>
        <strain evidence="3 5">ZXPA-20</strain>
    </source>
</reference>
<dbReference type="RefSeq" id="WP_063422661.1">
    <property type="nucleotide sequence ID" value="NZ_AP015029.1"/>
</dbReference>
<sequence length="138" mass="14969">MSVIKHRPTRAKVTIICTRNDQVLLVRRKGAKWKFPNGLLERGEAPTVAAARELWKALSLHCSGLHLVGIIEIGNVLHHIFTTDFADGCSVALGGGIVSCKWIGWEELSSAMLKPTAAALLSRGLPQLIHLDEVEALG</sequence>
<protein>
    <submittedName>
        <fullName evidence="2">NUDIX domain-containing protein</fullName>
    </submittedName>
</protein>
<evidence type="ECO:0000313" key="3">
    <source>
        <dbReference type="EMBL" id="QOD00810.1"/>
    </source>
</evidence>
<evidence type="ECO:0000313" key="4">
    <source>
        <dbReference type="Proteomes" id="UP000076857"/>
    </source>
</evidence>
<dbReference type="Proteomes" id="UP000076857">
    <property type="component" value="Chromosome"/>
</dbReference>
<dbReference type="Proteomes" id="UP000516786">
    <property type="component" value="Chromosome"/>
</dbReference>
<dbReference type="InterPro" id="IPR000086">
    <property type="entry name" value="NUDIX_hydrolase_dom"/>
</dbReference>
<dbReference type="Pfam" id="PF00293">
    <property type="entry name" value="NUDIX"/>
    <property type="match status" value="1"/>
</dbReference>
<name>A0AAP9N154_PSEPU</name>
<dbReference type="PROSITE" id="PS51462">
    <property type="entry name" value="NUDIX"/>
    <property type="match status" value="1"/>
</dbReference>
<organism evidence="2 4">
    <name type="scientific">Pseudomonas putida</name>
    <name type="common">Arthrobacter siderocapsulatus</name>
    <dbReference type="NCBI Taxonomy" id="303"/>
    <lineage>
        <taxon>Bacteria</taxon>
        <taxon>Pseudomonadati</taxon>
        <taxon>Pseudomonadota</taxon>
        <taxon>Gammaproteobacteria</taxon>
        <taxon>Pseudomonadales</taxon>
        <taxon>Pseudomonadaceae</taxon>
        <taxon>Pseudomonas</taxon>
    </lineage>
</organism>
<dbReference type="PANTHER" id="PTHR43736:SF1">
    <property type="entry name" value="DIHYDRONEOPTERIN TRIPHOSPHATE DIPHOSPHATASE"/>
    <property type="match status" value="1"/>
</dbReference>
<dbReference type="EMBL" id="CP050951">
    <property type="protein sequence ID" value="QJQ11632.1"/>
    <property type="molecule type" value="Genomic_DNA"/>
</dbReference>
<dbReference type="SUPFAM" id="SSF55811">
    <property type="entry name" value="Nudix"/>
    <property type="match status" value="1"/>
</dbReference>
<reference evidence="2 4" key="1">
    <citation type="submission" date="2016-04" db="EMBL/GenBank/DDBJ databases">
        <authorList>
            <person name="Qiu J."/>
        </authorList>
    </citation>
    <scope>NUCLEOTIDE SEQUENCE [LARGE SCALE GENOMIC DNA]</scope>
    <source>
        <strain evidence="2 4">JQ581</strain>
    </source>
</reference>
<gene>
    <name evidence="2" type="ORF">A3L25_020220</name>
    <name evidence="3" type="ORF">ID616_14450</name>
</gene>
<feature type="domain" description="Nudix hydrolase" evidence="1">
    <location>
        <begin position="8"/>
        <end position="126"/>
    </location>
</feature>
<dbReference type="PANTHER" id="PTHR43736">
    <property type="entry name" value="ADP-RIBOSE PYROPHOSPHATASE"/>
    <property type="match status" value="1"/>
</dbReference>